<proteinExistence type="predicted"/>
<feature type="transmembrane region" description="Helical" evidence="5">
    <location>
        <begin position="199"/>
        <end position="216"/>
    </location>
</feature>
<feature type="transmembrane region" description="Helical" evidence="5">
    <location>
        <begin position="79"/>
        <end position="100"/>
    </location>
</feature>
<protein>
    <submittedName>
        <fullName evidence="6">Energy-coupling factor transporter transmembrane protein EcfT</fullName>
    </submittedName>
</protein>
<evidence type="ECO:0000256" key="4">
    <source>
        <dbReference type="ARBA" id="ARBA00023136"/>
    </source>
</evidence>
<reference evidence="6" key="2">
    <citation type="submission" date="2021-04" db="EMBL/GenBank/DDBJ databases">
        <authorList>
            <person name="Gilroy R."/>
        </authorList>
    </citation>
    <scope>NUCLEOTIDE SEQUENCE</scope>
    <source>
        <strain evidence="6">6627</strain>
    </source>
</reference>
<dbReference type="CDD" id="cd16914">
    <property type="entry name" value="EcfT"/>
    <property type="match status" value="1"/>
</dbReference>
<dbReference type="GO" id="GO:0005886">
    <property type="term" value="C:plasma membrane"/>
    <property type="evidence" value="ECO:0007669"/>
    <property type="project" value="UniProtKB-ARBA"/>
</dbReference>
<dbReference type="AlphaFoldDB" id="A0A9D1UXI0"/>
<comment type="subcellular location">
    <subcellularLocation>
        <location evidence="1">Membrane</location>
        <topology evidence="1">Multi-pass membrane protein</topology>
    </subcellularLocation>
</comment>
<keyword evidence="2 5" id="KW-0812">Transmembrane</keyword>
<feature type="transmembrane region" description="Helical" evidence="5">
    <location>
        <begin position="12"/>
        <end position="41"/>
    </location>
</feature>
<keyword evidence="3 5" id="KW-1133">Transmembrane helix</keyword>
<evidence type="ECO:0000256" key="5">
    <source>
        <dbReference type="SAM" id="Phobius"/>
    </source>
</evidence>
<evidence type="ECO:0000256" key="2">
    <source>
        <dbReference type="ARBA" id="ARBA00022692"/>
    </source>
</evidence>
<gene>
    <name evidence="6" type="ORF">H9861_05650</name>
</gene>
<accession>A0A9D1UXI0</accession>
<name>A0A9D1UXI0_9LACO</name>
<comment type="caution">
    <text evidence="6">The sequence shown here is derived from an EMBL/GenBank/DDBJ whole genome shotgun (WGS) entry which is preliminary data.</text>
</comment>
<evidence type="ECO:0000313" key="7">
    <source>
        <dbReference type="Proteomes" id="UP000823963"/>
    </source>
</evidence>
<organism evidence="6 7">
    <name type="scientific">Candidatus Ligilactobacillus excrementigallinarum</name>
    <dbReference type="NCBI Taxonomy" id="2838641"/>
    <lineage>
        <taxon>Bacteria</taxon>
        <taxon>Bacillati</taxon>
        <taxon>Bacillota</taxon>
        <taxon>Bacilli</taxon>
        <taxon>Lactobacillales</taxon>
        <taxon>Lactobacillaceae</taxon>
        <taxon>Ligilactobacillus</taxon>
    </lineage>
</organism>
<dbReference type="Proteomes" id="UP000823963">
    <property type="component" value="Unassembled WGS sequence"/>
</dbReference>
<feature type="transmembrane region" description="Helical" evidence="5">
    <location>
        <begin position="112"/>
        <end position="130"/>
    </location>
</feature>
<evidence type="ECO:0000256" key="1">
    <source>
        <dbReference type="ARBA" id="ARBA00004141"/>
    </source>
</evidence>
<keyword evidence="4 5" id="KW-0472">Membrane</keyword>
<reference evidence="6" key="1">
    <citation type="journal article" date="2021" name="PeerJ">
        <title>Extensive microbial diversity within the chicken gut microbiome revealed by metagenomics and culture.</title>
        <authorList>
            <person name="Gilroy R."/>
            <person name="Ravi A."/>
            <person name="Getino M."/>
            <person name="Pursley I."/>
            <person name="Horton D.L."/>
            <person name="Alikhan N.F."/>
            <person name="Baker D."/>
            <person name="Gharbi K."/>
            <person name="Hall N."/>
            <person name="Watson M."/>
            <person name="Adriaenssens E.M."/>
            <person name="Foster-Nyarko E."/>
            <person name="Jarju S."/>
            <person name="Secka A."/>
            <person name="Antonio M."/>
            <person name="Oren A."/>
            <person name="Chaudhuri R.R."/>
            <person name="La Ragione R."/>
            <person name="Hildebrand F."/>
            <person name="Pallen M.J."/>
        </authorList>
    </citation>
    <scope>NUCLEOTIDE SEQUENCE</scope>
    <source>
        <strain evidence="6">6627</strain>
    </source>
</reference>
<evidence type="ECO:0000256" key="3">
    <source>
        <dbReference type="ARBA" id="ARBA00022989"/>
    </source>
</evidence>
<sequence length="217" mass="25045">MRKKFNPTIAVLMMLAVSLILTFATKIWLNIFVFIVCLLYLTYERVNWKKLGIALLIAFPFALGSWLSFMAFSHNLHAAWLYGTRIYVYFVLGASVSLLYRLHDLLLSLHQHFHLSNTFVYGILTASGMLRDVQNQIKKIRISANMRGETLHWWNPMLYLKIIVSCLNWSDNLSTSLVVQGFSDNYPRTELYHDSISKSEWLILASIVLVILLLALV</sequence>
<feature type="transmembrane region" description="Helical" evidence="5">
    <location>
        <begin position="53"/>
        <end position="72"/>
    </location>
</feature>
<dbReference type="InterPro" id="IPR003339">
    <property type="entry name" value="ABC/ECF_trnsptr_transmembrane"/>
</dbReference>
<dbReference type="EMBL" id="DXFP01000052">
    <property type="protein sequence ID" value="HIX02221.1"/>
    <property type="molecule type" value="Genomic_DNA"/>
</dbReference>
<evidence type="ECO:0000313" key="6">
    <source>
        <dbReference type="EMBL" id="HIX02221.1"/>
    </source>
</evidence>